<dbReference type="Pfam" id="PF01381">
    <property type="entry name" value="HTH_3"/>
    <property type="match status" value="1"/>
</dbReference>
<protein>
    <submittedName>
        <fullName evidence="2">Helix-turn-helix transcriptional regulator</fullName>
    </submittedName>
</protein>
<evidence type="ECO:0000313" key="2">
    <source>
        <dbReference type="EMBL" id="CAI3636083.1"/>
    </source>
</evidence>
<dbReference type="Proteomes" id="UP001189143">
    <property type="component" value="Unassembled WGS sequence"/>
</dbReference>
<dbReference type="EMBL" id="CAMTCP010000245">
    <property type="protein sequence ID" value="CAI3636083.1"/>
    <property type="molecule type" value="Genomic_DNA"/>
</dbReference>
<evidence type="ECO:0000259" key="1">
    <source>
        <dbReference type="PROSITE" id="PS50943"/>
    </source>
</evidence>
<organism evidence="2 3">
    <name type="scientific">Clostridium neonatale</name>
    <dbReference type="NCBI Taxonomy" id="137838"/>
    <lineage>
        <taxon>Bacteria</taxon>
        <taxon>Bacillati</taxon>
        <taxon>Bacillota</taxon>
        <taxon>Clostridia</taxon>
        <taxon>Eubacteriales</taxon>
        <taxon>Clostridiaceae</taxon>
        <taxon>Clostridium</taxon>
    </lineage>
</organism>
<accession>A0AAD2DFY0</accession>
<comment type="caution">
    <text evidence="2">The sequence shown here is derived from an EMBL/GenBank/DDBJ whole genome shotgun (WGS) entry which is preliminary data.</text>
</comment>
<feature type="domain" description="HTH cro/C1-type" evidence="1">
    <location>
        <begin position="7"/>
        <end position="61"/>
    </location>
</feature>
<gene>
    <name evidence="2" type="ORF">CNEO2_470044</name>
</gene>
<dbReference type="CDD" id="cd00093">
    <property type="entry name" value="HTH_XRE"/>
    <property type="match status" value="1"/>
</dbReference>
<sequence length="118" mass="13760">MDFVERINRWMKENNIRQIDLANLCNMDKGFISNIVKGKKSPSKNFLLALEKISGKNTNWWLFGEDEYKGLASLNMLIDTFIESGEIKKDGTYDKDIEQILKTMLDKEIRVKLQNKKA</sequence>
<dbReference type="AlphaFoldDB" id="A0AAD2DFY0"/>
<proteinExistence type="predicted"/>
<dbReference type="PROSITE" id="PS50943">
    <property type="entry name" value="HTH_CROC1"/>
    <property type="match status" value="1"/>
</dbReference>
<dbReference type="RefSeq" id="WP_230140045.1">
    <property type="nucleotide sequence ID" value="NZ_CAKJVF010000030.1"/>
</dbReference>
<evidence type="ECO:0000313" key="3">
    <source>
        <dbReference type="Proteomes" id="UP001189143"/>
    </source>
</evidence>
<dbReference type="InterPro" id="IPR010982">
    <property type="entry name" value="Lambda_DNA-bd_dom_sf"/>
</dbReference>
<dbReference type="SMART" id="SM00530">
    <property type="entry name" value="HTH_XRE"/>
    <property type="match status" value="1"/>
</dbReference>
<dbReference type="Gene3D" id="1.10.260.40">
    <property type="entry name" value="lambda repressor-like DNA-binding domains"/>
    <property type="match status" value="1"/>
</dbReference>
<reference evidence="2" key="1">
    <citation type="submission" date="2022-10" db="EMBL/GenBank/DDBJ databases">
        <authorList>
            <person name="Aires J."/>
            <person name="Mesa V."/>
        </authorList>
    </citation>
    <scope>NUCLEOTIDE SEQUENCE</scope>
    <source>
        <strain evidence="2">Clostridium neonatale JD116</strain>
    </source>
</reference>
<dbReference type="InterPro" id="IPR001387">
    <property type="entry name" value="Cro/C1-type_HTH"/>
</dbReference>
<dbReference type="SUPFAM" id="SSF47413">
    <property type="entry name" value="lambda repressor-like DNA-binding domains"/>
    <property type="match status" value="1"/>
</dbReference>
<name>A0AAD2DFY0_9CLOT</name>
<dbReference type="GO" id="GO:0003677">
    <property type="term" value="F:DNA binding"/>
    <property type="evidence" value="ECO:0007669"/>
    <property type="project" value="InterPro"/>
</dbReference>